<dbReference type="InterPro" id="IPR036890">
    <property type="entry name" value="HATPase_C_sf"/>
</dbReference>
<dbReference type="Gene3D" id="3.30.450.20">
    <property type="entry name" value="PAS domain"/>
    <property type="match status" value="1"/>
</dbReference>
<dbReference type="Pfam" id="PF07536">
    <property type="entry name" value="HWE_HK"/>
    <property type="match status" value="1"/>
</dbReference>
<keyword evidence="3" id="KW-0597">Phosphoprotein</keyword>
<evidence type="ECO:0000313" key="9">
    <source>
        <dbReference type="EMBL" id="SEM75687.1"/>
    </source>
</evidence>
<evidence type="ECO:0000256" key="5">
    <source>
        <dbReference type="ARBA" id="ARBA00022741"/>
    </source>
</evidence>
<name>A0A1H8B1K0_9RHOB</name>
<sequence>MSASMSSLPFVADPTPLLPLGVRVAGLGLGSIDYHADTITLDARAAQLFGLTAMTAMPRTDLHACIHPDDRPDVDACIAAMLAVDGADFVDLVHRVETTDGTPRWLSARKQVTFETGDDGQRRPVSGLVAIMDVTAHKVAERQVQDLMREMNHRLKNLLTVVQSIARMTARTGEPDDFIARFDARIRALAHNQDLLVTRGEAGVTLEALVCEQLHPFTGGTTARISIGGPDVPLRFNAIQPIGLALHELATNAMKYGALSNAAGHVAVTWRVADDALTLSCVETGGLAVVPPDRRGFGSTVLQSMTEAALCADVALDHRAGGGPLDHGLPVCAHRRKQPGLTPAR</sequence>
<keyword evidence="4" id="KW-0808">Transferase</keyword>
<dbReference type="SUPFAM" id="SSF55874">
    <property type="entry name" value="ATPase domain of HSP90 chaperone/DNA topoisomerase II/histidine kinase"/>
    <property type="match status" value="1"/>
</dbReference>
<dbReference type="InterPro" id="IPR013655">
    <property type="entry name" value="PAS_fold_3"/>
</dbReference>
<dbReference type="PANTHER" id="PTHR41523">
    <property type="entry name" value="TWO-COMPONENT SYSTEM SENSOR PROTEIN"/>
    <property type="match status" value="1"/>
</dbReference>
<proteinExistence type="predicted"/>
<protein>
    <recommendedName>
        <fullName evidence="2">histidine kinase</fullName>
        <ecNumber evidence="2">2.7.13.3</ecNumber>
    </recommendedName>
</protein>
<dbReference type="GO" id="GO:0005524">
    <property type="term" value="F:ATP binding"/>
    <property type="evidence" value="ECO:0007669"/>
    <property type="project" value="UniProtKB-KW"/>
</dbReference>
<dbReference type="GO" id="GO:0004673">
    <property type="term" value="F:protein histidine kinase activity"/>
    <property type="evidence" value="ECO:0007669"/>
    <property type="project" value="UniProtKB-EC"/>
</dbReference>
<dbReference type="EC" id="2.7.13.3" evidence="2"/>
<accession>A0A1H8B1K0</accession>
<organism evidence="9 10">
    <name type="scientific">Loktanella fryxellensis</name>
    <dbReference type="NCBI Taxonomy" id="245187"/>
    <lineage>
        <taxon>Bacteria</taxon>
        <taxon>Pseudomonadati</taxon>
        <taxon>Pseudomonadota</taxon>
        <taxon>Alphaproteobacteria</taxon>
        <taxon>Rhodobacterales</taxon>
        <taxon>Roseobacteraceae</taxon>
        <taxon>Loktanella</taxon>
    </lineage>
</organism>
<dbReference type="Proteomes" id="UP000199585">
    <property type="component" value="Unassembled WGS sequence"/>
</dbReference>
<dbReference type="SUPFAM" id="SSF55785">
    <property type="entry name" value="PYP-like sensor domain (PAS domain)"/>
    <property type="match status" value="1"/>
</dbReference>
<keyword evidence="6 9" id="KW-0418">Kinase</keyword>
<reference evidence="9 10" key="1">
    <citation type="submission" date="2016-10" db="EMBL/GenBank/DDBJ databases">
        <authorList>
            <person name="de Groot N.N."/>
        </authorList>
    </citation>
    <scope>NUCLEOTIDE SEQUENCE [LARGE SCALE GENOMIC DNA]</scope>
    <source>
        <strain evidence="9 10">DSM 16213</strain>
    </source>
</reference>
<dbReference type="InterPro" id="IPR011102">
    <property type="entry name" value="Sig_transdc_His_kinase_HWE"/>
</dbReference>
<dbReference type="InterPro" id="IPR035965">
    <property type="entry name" value="PAS-like_dom_sf"/>
</dbReference>
<dbReference type="Gene3D" id="3.30.565.10">
    <property type="entry name" value="Histidine kinase-like ATPase, C-terminal domain"/>
    <property type="match status" value="1"/>
</dbReference>
<comment type="catalytic activity">
    <reaction evidence="1">
        <text>ATP + protein L-histidine = ADP + protein N-phospho-L-histidine.</text>
        <dbReference type="EC" id="2.7.13.3"/>
    </reaction>
</comment>
<evidence type="ECO:0000259" key="8">
    <source>
        <dbReference type="SMART" id="SM00911"/>
    </source>
</evidence>
<dbReference type="OrthoDB" id="489241at2"/>
<dbReference type="PANTHER" id="PTHR41523:SF8">
    <property type="entry name" value="ETHYLENE RESPONSE SENSOR PROTEIN"/>
    <property type="match status" value="1"/>
</dbReference>
<keyword evidence="7" id="KW-0067">ATP-binding</keyword>
<evidence type="ECO:0000256" key="4">
    <source>
        <dbReference type="ARBA" id="ARBA00022679"/>
    </source>
</evidence>
<gene>
    <name evidence="9" type="ORF">SAMN04488003_10493</name>
</gene>
<keyword evidence="10" id="KW-1185">Reference proteome</keyword>
<dbReference type="CDD" id="cd00130">
    <property type="entry name" value="PAS"/>
    <property type="match status" value="1"/>
</dbReference>
<dbReference type="AlphaFoldDB" id="A0A1H8B1K0"/>
<dbReference type="SMART" id="SM00911">
    <property type="entry name" value="HWE_HK"/>
    <property type="match status" value="1"/>
</dbReference>
<dbReference type="EMBL" id="FOCI01000004">
    <property type="protein sequence ID" value="SEM75687.1"/>
    <property type="molecule type" value="Genomic_DNA"/>
</dbReference>
<evidence type="ECO:0000256" key="2">
    <source>
        <dbReference type="ARBA" id="ARBA00012438"/>
    </source>
</evidence>
<dbReference type="InterPro" id="IPR000014">
    <property type="entry name" value="PAS"/>
</dbReference>
<evidence type="ECO:0000256" key="3">
    <source>
        <dbReference type="ARBA" id="ARBA00022553"/>
    </source>
</evidence>
<dbReference type="Pfam" id="PF08447">
    <property type="entry name" value="PAS_3"/>
    <property type="match status" value="1"/>
</dbReference>
<keyword evidence="5" id="KW-0547">Nucleotide-binding</keyword>
<dbReference type="STRING" id="245187.SAMN04488003_10493"/>
<feature type="domain" description="Signal transduction histidine kinase HWE region" evidence="8">
    <location>
        <begin position="150"/>
        <end position="231"/>
    </location>
</feature>
<evidence type="ECO:0000256" key="7">
    <source>
        <dbReference type="ARBA" id="ARBA00022840"/>
    </source>
</evidence>
<evidence type="ECO:0000256" key="1">
    <source>
        <dbReference type="ARBA" id="ARBA00000085"/>
    </source>
</evidence>
<evidence type="ECO:0000256" key="6">
    <source>
        <dbReference type="ARBA" id="ARBA00022777"/>
    </source>
</evidence>
<evidence type="ECO:0000313" key="10">
    <source>
        <dbReference type="Proteomes" id="UP000199585"/>
    </source>
</evidence>